<accession>A0A8H7AMP4</accession>
<name>A0A8H7AMP4_9EURO</name>
<dbReference type="PANTHER" id="PTHR42973:SF39">
    <property type="entry name" value="FAD-BINDING PCMH-TYPE DOMAIN-CONTAINING PROTEIN"/>
    <property type="match status" value="1"/>
</dbReference>
<evidence type="ECO:0000256" key="2">
    <source>
        <dbReference type="ARBA" id="ARBA00005466"/>
    </source>
</evidence>
<dbReference type="Proteomes" id="UP000606974">
    <property type="component" value="Unassembled WGS sequence"/>
</dbReference>
<comment type="similarity">
    <text evidence="2">Belongs to the oxygen-dependent FAD-linked oxidoreductase family.</text>
</comment>
<dbReference type="GO" id="GO:0016491">
    <property type="term" value="F:oxidoreductase activity"/>
    <property type="evidence" value="ECO:0007669"/>
    <property type="project" value="UniProtKB-KW"/>
</dbReference>
<dbReference type="AlphaFoldDB" id="A0A8H7AMP4"/>
<dbReference type="PROSITE" id="PS51387">
    <property type="entry name" value="FAD_PCMH"/>
    <property type="match status" value="1"/>
</dbReference>
<evidence type="ECO:0000256" key="3">
    <source>
        <dbReference type="ARBA" id="ARBA00022630"/>
    </source>
</evidence>
<dbReference type="SUPFAM" id="SSF56176">
    <property type="entry name" value="FAD-binding/transporter-associated domain-like"/>
    <property type="match status" value="1"/>
</dbReference>
<keyword evidence="5" id="KW-0560">Oxidoreductase</keyword>
<gene>
    <name evidence="7" type="ORF">GJ744_002753</name>
</gene>
<comment type="caution">
    <text evidence="7">The sequence shown here is derived from an EMBL/GenBank/DDBJ whole genome shotgun (WGS) entry which is preliminary data.</text>
</comment>
<dbReference type="Pfam" id="PF01565">
    <property type="entry name" value="FAD_binding_4"/>
    <property type="match status" value="1"/>
</dbReference>
<dbReference type="InterPro" id="IPR006094">
    <property type="entry name" value="Oxid_FAD_bind_N"/>
</dbReference>
<dbReference type="PANTHER" id="PTHR42973">
    <property type="entry name" value="BINDING OXIDOREDUCTASE, PUTATIVE (AFU_ORTHOLOGUE AFUA_1G17690)-RELATED"/>
    <property type="match status" value="1"/>
</dbReference>
<dbReference type="InterPro" id="IPR016169">
    <property type="entry name" value="FAD-bd_PCMH_sub2"/>
</dbReference>
<protein>
    <recommendedName>
        <fullName evidence="6">FAD-binding PCMH-type domain-containing protein</fullName>
    </recommendedName>
</protein>
<keyword evidence="4" id="KW-0274">FAD</keyword>
<evidence type="ECO:0000313" key="8">
    <source>
        <dbReference type="Proteomes" id="UP000606974"/>
    </source>
</evidence>
<dbReference type="EMBL" id="JAACFV010000015">
    <property type="protein sequence ID" value="KAF7512040.1"/>
    <property type="molecule type" value="Genomic_DNA"/>
</dbReference>
<dbReference type="GO" id="GO:0071949">
    <property type="term" value="F:FAD binding"/>
    <property type="evidence" value="ECO:0007669"/>
    <property type="project" value="InterPro"/>
</dbReference>
<evidence type="ECO:0000259" key="6">
    <source>
        <dbReference type="PROSITE" id="PS51387"/>
    </source>
</evidence>
<feature type="domain" description="FAD-binding PCMH-type" evidence="6">
    <location>
        <begin position="63"/>
        <end position="242"/>
    </location>
</feature>
<dbReference type="InterPro" id="IPR016166">
    <property type="entry name" value="FAD-bd_PCMH"/>
</dbReference>
<evidence type="ECO:0000256" key="5">
    <source>
        <dbReference type="ARBA" id="ARBA00023002"/>
    </source>
</evidence>
<keyword evidence="3" id="KW-0285">Flavoprotein</keyword>
<dbReference type="InterPro" id="IPR050416">
    <property type="entry name" value="FAD-linked_Oxidoreductase"/>
</dbReference>
<dbReference type="OrthoDB" id="9983560at2759"/>
<organism evidence="7 8">
    <name type="scientific">Endocarpon pusillum</name>
    <dbReference type="NCBI Taxonomy" id="364733"/>
    <lineage>
        <taxon>Eukaryota</taxon>
        <taxon>Fungi</taxon>
        <taxon>Dikarya</taxon>
        <taxon>Ascomycota</taxon>
        <taxon>Pezizomycotina</taxon>
        <taxon>Eurotiomycetes</taxon>
        <taxon>Chaetothyriomycetidae</taxon>
        <taxon>Verrucariales</taxon>
        <taxon>Verrucariaceae</taxon>
        <taxon>Endocarpon</taxon>
    </lineage>
</organism>
<proteinExistence type="inferred from homology"/>
<comment type="cofactor">
    <cofactor evidence="1">
        <name>FAD</name>
        <dbReference type="ChEBI" id="CHEBI:57692"/>
    </cofactor>
</comment>
<dbReference type="Gene3D" id="3.30.465.10">
    <property type="match status" value="1"/>
</dbReference>
<keyword evidence="8" id="KW-1185">Reference proteome</keyword>
<evidence type="ECO:0000313" key="7">
    <source>
        <dbReference type="EMBL" id="KAF7512040.1"/>
    </source>
</evidence>
<dbReference type="InterPro" id="IPR036318">
    <property type="entry name" value="FAD-bd_PCMH-like_sf"/>
</dbReference>
<evidence type="ECO:0000256" key="1">
    <source>
        <dbReference type="ARBA" id="ARBA00001974"/>
    </source>
</evidence>
<sequence>MRLLKSSRWMKQGFHYDNIETDHVREGGWLKPETHYGDPASVMAPFFANRSCDPFLPRYDRCIVGTYNTYSVNVSESAHISKAIQFATDHNIRLTIRNTGHDYNGKSAGAGAIGIWTHCMKDIEIMDYESPYYVGKAMKIGAGVQGFEAYRAADAVGLSVLGGECPTVGLAGGYTQGGGHSALSSKYGLAADQALEWEAIDGTGKYHKASRSEKSDLFWALSGGGGGTYGVVVSLTVKAHEKIPVSGANVTFSNEGVSQDAYYEAVSAYHTTLPALVDAGVMSVWYFTNTSFTISPLTGPGVPAAELERLMSPFLNKVKQLGIRYNLVVRQFSSFLEQFTGMQAPIEVGILQFGGRLIPRRVVKESNDALTSVYRYINEHGGQFIGVGLNVSMAVAGNVYKLP</sequence>
<reference evidence="7" key="1">
    <citation type="submission" date="2020-02" db="EMBL/GenBank/DDBJ databases">
        <authorList>
            <person name="Palmer J.M."/>
        </authorList>
    </citation>
    <scope>NUCLEOTIDE SEQUENCE</scope>
    <source>
        <strain evidence="7">EPUS1.4</strain>
        <tissue evidence="7">Thallus</tissue>
    </source>
</reference>
<evidence type="ECO:0000256" key="4">
    <source>
        <dbReference type="ARBA" id="ARBA00022827"/>
    </source>
</evidence>